<dbReference type="EMBL" id="BAABAB010000044">
    <property type="protein sequence ID" value="GAA3637359.1"/>
    <property type="molecule type" value="Genomic_DNA"/>
</dbReference>
<dbReference type="InterPro" id="IPR028087">
    <property type="entry name" value="Tad_N"/>
</dbReference>
<dbReference type="Pfam" id="PF13400">
    <property type="entry name" value="Tad"/>
    <property type="match status" value="1"/>
</dbReference>
<evidence type="ECO:0000313" key="3">
    <source>
        <dbReference type="EMBL" id="GAA3637359.1"/>
    </source>
</evidence>
<keyword evidence="1" id="KW-1133">Transmembrane helix</keyword>
<dbReference type="InterPro" id="IPR021202">
    <property type="entry name" value="Rv3654c-like"/>
</dbReference>
<name>A0ABP7AQM9_9ACTN</name>
<dbReference type="RefSeq" id="WP_344808789.1">
    <property type="nucleotide sequence ID" value="NZ_BAABAB010000044.1"/>
</dbReference>
<evidence type="ECO:0000313" key="4">
    <source>
        <dbReference type="Proteomes" id="UP001501490"/>
    </source>
</evidence>
<keyword evidence="1" id="KW-0472">Membrane</keyword>
<feature type="domain" description="Putative Flp pilus-assembly TadG-like N-terminal" evidence="2">
    <location>
        <begin position="10"/>
        <end position="56"/>
    </location>
</feature>
<comment type="caution">
    <text evidence="3">The sequence shown here is derived from an EMBL/GenBank/DDBJ whole genome shotgun (WGS) entry which is preliminary data.</text>
</comment>
<dbReference type="NCBIfam" id="TIGR03816">
    <property type="entry name" value="tadE_like_DECH"/>
    <property type="match status" value="1"/>
</dbReference>
<dbReference type="Proteomes" id="UP001501490">
    <property type="component" value="Unassembled WGS sequence"/>
</dbReference>
<reference evidence="4" key="1">
    <citation type="journal article" date="2019" name="Int. J. Syst. Evol. Microbiol.">
        <title>The Global Catalogue of Microorganisms (GCM) 10K type strain sequencing project: providing services to taxonomists for standard genome sequencing and annotation.</title>
        <authorList>
            <consortium name="The Broad Institute Genomics Platform"/>
            <consortium name="The Broad Institute Genome Sequencing Center for Infectious Disease"/>
            <person name="Wu L."/>
            <person name="Ma J."/>
        </authorList>
    </citation>
    <scope>NUCLEOTIDE SEQUENCE [LARGE SCALE GENOMIC DNA]</scope>
    <source>
        <strain evidence="4">JCM 16929</strain>
    </source>
</reference>
<proteinExistence type="predicted"/>
<evidence type="ECO:0000259" key="2">
    <source>
        <dbReference type="Pfam" id="PF13400"/>
    </source>
</evidence>
<sequence length="127" mass="12911">MARRIRSERGAATFVVVAVMAVVISLAIAGLVLGGYLVAEHRAQQAADLAALGGAVEFERGGSVCARARTVAAANGGRLLSCSQVGDQLDFVVTARVRVSTGWSRLAGLPGLPRSVEAVAYAGATSS</sequence>
<evidence type="ECO:0000256" key="1">
    <source>
        <dbReference type="SAM" id="Phobius"/>
    </source>
</evidence>
<feature type="transmembrane region" description="Helical" evidence="1">
    <location>
        <begin position="12"/>
        <end position="39"/>
    </location>
</feature>
<protein>
    <recommendedName>
        <fullName evidence="2">Putative Flp pilus-assembly TadG-like N-terminal domain-containing protein</fullName>
    </recommendedName>
</protein>
<accession>A0ABP7AQM9</accession>
<gene>
    <name evidence="3" type="ORF">GCM10022236_44850</name>
</gene>
<keyword evidence="1" id="KW-0812">Transmembrane</keyword>
<keyword evidence="4" id="KW-1185">Reference proteome</keyword>
<organism evidence="3 4">
    <name type="scientific">Microlunatus ginsengisoli</name>
    <dbReference type="NCBI Taxonomy" id="363863"/>
    <lineage>
        <taxon>Bacteria</taxon>
        <taxon>Bacillati</taxon>
        <taxon>Actinomycetota</taxon>
        <taxon>Actinomycetes</taxon>
        <taxon>Propionibacteriales</taxon>
        <taxon>Propionibacteriaceae</taxon>
        <taxon>Microlunatus</taxon>
    </lineage>
</organism>